<dbReference type="RefSeq" id="WP_189507406.1">
    <property type="nucleotide sequence ID" value="NZ_BMZQ01000006.1"/>
</dbReference>
<reference evidence="1" key="2">
    <citation type="submission" date="2020-09" db="EMBL/GenBank/DDBJ databases">
        <authorList>
            <person name="Sun Q."/>
            <person name="Kim S."/>
        </authorList>
    </citation>
    <scope>NUCLEOTIDE SEQUENCE</scope>
    <source>
        <strain evidence="1">KCTC 42249</strain>
    </source>
</reference>
<organism evidence="1 2">
    <name type="scientific">Tianweitania populi</name>
    <dbReference type="NCBI Taxonomy" id="1607949"/>
    <lineage>
        <taxon>Bacteria</taxon>
        <taxon>Pseudomonadati</taxon>
        <taxon>Pseudomonadota</taxon>
        <taxon>Alphaproteobacteria</taxon>
        <taxon>Hyphomicrobiales</taxon>
        <taxon>Phyllobacteriaceae</taxon>
        <taxon>Tianweitania</taxon>
    </lineage>
</organism>
<comment type="caution">
    <text evidence="1">The sequence shown here is derived from an EMBL/GenBank/DDBJ whole genome shotgun (WGS) entry which is preliminary data.</text>
</comment>
<sequence length="290" mass="32688">MQVGQAKQKKSRYQRLLQDHPLCCLCGGATKSSTVDHIPPQACFPKGYFPEEFEFPACEACNGSSKKEDQIFGYYMQMGNPDLFTKDLWSMWKLQDGINNNYRTALLNTRLSNQAKTEALIKMGIQVPPDADLTNLPLAGASDEFFEAAKVIGRKLACAIYYRETGGKFLTRKHYIWTSIVHGRHPRASMLTDYLNRMLPEKEEGIRRNIKEYGRRFGYRYGYKEKEDFMISACQFGIGFICLTSSGLLEKGSKSIPSEELLTIFPTPDERAAATARAENSIAAEPTQSA</sequence>
<keyword evidence="2" id="KW-1185">Reference proteome</keyword>
<evidence type="ECO:0000313" key="1">
    <source>
        <dbReference type="EMBL" id="GHD23955.1"/>
    </source>
</evidence>
<dbReference type="Proteomes" id="UP000630142">
    <property type="component" value="Unassembled WGS sequence"/>
</dbReference>
<dbReference type="EMBL" id="BMZQ01000006">
    <property type="protein sequence ID" value="GHD23955.1"/>
    <property type="molecule type" value="Genomic_DNA"/>
</dbReference>
<evidence type="ECO:0000313" key="2">
    <source>
        <dbReference type="Proteomes" id="UP000630142"/>
    </source>
</evidence>
<gene>
    <name evidence="1" type="ORF">GCM10016234_39670</name>
</gene>
<name>A0A8J3DXW4_9HYPH</name>
<evidence type="ECO:0008006" key="3">
    <source>
        <dbReference type="Google" id="ProtNLM"/>
    </source>
</evidence>
<reference evidence="1" key="1">
    <citation type="journal article" date="2014" name="Int. J. Syst. Evol. Microbiol.">
        <title>Complete genome sequence of Corynebacterium casei LMG S-19264T (=DSM 44701T), isolated from a smear-ripened cheese.</title>
        <authorList>
            <consortium name="US DOE Joint Genome Institute (JGI-PGF)"/>
            <person name="Walter F."/>
            <person name="Albersmeier A."/>
            <person name="Kalinowski J."/>
            <person name="Ruckert C."/>
        </authorList>
    </citation>
    <scope>NUCLEOTIDE SEQUENCE</scope>
    <source>
        <strain evidence="1">KCTC 42249</strain>
    </source>
</reference>
<proteinExistence type="predicted"/>
<accession>A0A8J3DXW4</accession>
<protein>
    <recommendedName>
        <fullName evidence="3">HNH endonuclease</fullName>
    </recommendedName>
</protein>
<dbReference type="AlphaFoldDB" id="A0A8J3DXW4"/>